<gene>
    <name evidence="1" type="ORF">GALL_136200</name>
</gene>
<accession>A0A1J5S7P2</accession>
<organism evidence="1">
    <name type="scientific">mine drainage metagenome</name>
    <dbReference type="NCBI Taxonomy" id="410659"/>
    <lineage>
        <taxon>unclassified sequences</taxon>
        <taxon>metagenomes</taxon>
        <taxon>ecological metagenomes</taxon>
    </lineage>
</organism>
<protein>
    <submittedName>
        <fullName evidence="1">Uncharacterized protein</fullName>
    </submittedName>
</protein>
<dbReference type="EMBL" id="MLJW01000059">
    <property type="protein sequence ID" value="OIR04138.1"/>
    <property type="molecule type" value="Genomic_DNA"/>
</dbReference>
<sequence>MFISKVWNAAKDEAAVGRALARHALHVAMASSGVILLATCGGGGSTTPPVSGCSNAIGNATGKWVTVVNNTYTPPGDPSMNFFSYNQPSVNGNGEVVFRARAKIAGGSGSAGGEPHRGVWVVDLCSSPALQTVVDNATLVPDPNNLGVTFTETPSIPRIDISSSLLATRGNSQPVWDYIDPVTQLETRAGTTGVFIRINGTVTTAANVLGNVPAFSYFQVPGAPAGTRFDVFPGSPTAANGKYIAFKGNFTVPDPGNPLLTVGKTGVYFRDISIPASPVILIADNNTTIPGQSVPFGSTAPPSAAAGKIVFTGLDNENAPTKGGIYVAPLTDQPSLTVIAQIGDPVPDQGGNPIAGATFATFGEGLAYDGRYVAFWGAWGTDMRDIALTCPTDGNKDLLAYCNLPINQGGTGGTITMPISVNQGIFINDTASGRTLMVARAGTGNTFQDFLYWVYSGRPPGSGSTTDASDGEPPRWRSSAFVAVDGARGVIFKGSRYPVSGVTVPSSGIYGVGYANGALTDFIPVIEVGDFVAKLDASAPSDSAVLSVGIEREAIRNGWVTLTVSTINPAGNSWAGVYATHVSALSDIPPTQ</sequence>
<comment type="caution">
    <text evidence="1">The sequence shown here is derived from an EMBL/GenBank/DDBJ whole genome shotgun (WGS) entry which is preliminary data.</text>
</comment>
<proteinExistence type="predicted"/>
<reference evidence="1" key="1">
    <citation type="submission" date="2016-10" db="EMBL/GenBank/DDBJ databases">
        <title>Sequence of Gallionella enrichment culture.</title>
        <authorList>
            <person name="Poehlein A."/>
            <person name="Muehling M."/>
            <person name="Daniel R."/>
        </authorList>
    </citation>
    <scope>NUCLEOTIDE SEQUENCE</scope>
</reference>
<evidence type="ECO:0000313" key="1">
    <source>
        <dbReference type="EMBL" id="OIR04138.1"/>
    </source>
</evidence>
<dbReference type="AlphaFoldDB" id="A0A1J5S7P2"/>
<name>A0A1J5S7P2_9ZZZZ</name>